<dbReference type="CDD" id="cd12277">
    <property type="entry name" value="RRM3_MEI2_EAR1_like"/>
    <property type="match status" value="1"/>
</dbReference>
<dbReference type="STRING" id="429701.A0A2G9HNE2"/>
<keyword evidence="4" id="KW-1185">Reference proteome</keyword>
<dbReference type="Pfam" id="PF04059">
    <property type="entry name" value="RRM_2"/>
    <property type="match status" value="1"/>
</dbReference>
<dbReference type="GO" id="GO:0003676">
    <property type="term" value="F:nucleic acid binding"/>
    <property type="evidence" value="ECO:0007669"/>
    <property type="project" value="InterPro"/>
</dbReference>
<protein>
    <recommendedName>
        <fullName evidence="2">Mei2-like C-terminal RNA recognition motif domain-containing protein</fullName>
    </recommendedName>
</protein>
<dbReference type="OrthoDB" id="417481at2759"/>
<sequence length="340" mass="38930">MCIKLNPKAEEWRPTPHSPAQTAVPIVPFTATYTHPLQHQSFMPYTGAIFTNERHPFYYVPHFPTDQQCSYTAATVPKYISTPERNYMNFHEENMKSSTERKVESTFRGKSPKPPPANALSKGFRRAFPPRLQRTITSFSTLEKKPPVKREWRPARKSARPEFKVSGDGSGGGSQSPTFLDGELSNSSNTTVMIKNIPNKLRRDFMLKFLDEYCKEHHLEYDFLYLPMDFRKKDNLGYAFVNFTSAVAAMKFKEIVQNYKWGMVHGDRGPITSKKICETTWARIQGKEALVRRFKNSRFSCDEMEFLPVVLDPPRNGTDPNPPAPVTLGTLCPLKSSKIY</sequence>
<organism evidence="3 4">
    <name type="scientific">Handroanthus impetiginosus</name>
    <dbReference type="NCBI Taxonomy" id="429701"/>
    <lineage>
        <taxon>Eukaryota</taxon>
        <taxon>Viridiplantae</taxon>
        <taxon>Streptophyta</taxon>
        <taxon>Embryophyta</taxon>
        <taxon>Tracheophyta</taxon>
        <taxon>Spermatophyta</taxon>
        <taxon>Magnoliopsida</taxon>
        <taxon>eudicotyledons</taxon>
        <taxon>Gunneridae</taxon>
        <taxon>Pentapetalae</taxon>
        <taxon>asterids</taxon>
        <taxon>lamiids</taxon>
        <taxon>Lamiales</taxon>
        <taxon>Bignoniaceae</taxon>
        <taxon>Crescentiina</taxon>
        <taxon>Tabebuia alliance</taxon>
        <taxon>Handroanthus</taxon>
    </lineage>
</organism>
<name>A0A2G9HNE2_9LAMI</name>
<dbReference type="InterPro" id="IPR007201">
    <property type="entry name" value="Mei2-like_Rrm_C"/>
</dbReference>
<gene>
    <name evidence="3" type="ORF">CDL12_08290</name>
</gene>
<comment type="caution">
    <text evidence="3">The sequence shown here is derived from an EMBL/GenBank/DDBJ whole genome shotgun (WGS) entry which is preliminary data.</text>
</comment>
<dbReference type="InterPro" id="IPR035979">
    <property type="entry name" value="RBD_domain_sf"/>
</dbReference>
<evidence type="ECO:0000259" key="2">
    <source>
        <dbReference type="Pfam" id="PF04059"/>
    </source>
</evidence>
<evidence type="ECO:0000313" key="3">
    <source>
        <dbReference type="EMBL" id="PIN19031.1"/>
    </source>
</evidence>
<proteinExistence type="predicted"/>
<accession>A0A2G9HNE2</accession>
<dbReference type="SUPFAM" id="SSF54928">
    <property type="entry name" value="RNA-binding domain, RBD"/>
    <property type="match status" value="1"/>
</dbReference>
<evidence type="ECO:0000256" key="1">
    <source>
        <dbReference type="SAM" id="MobiDB-lite"/>
    </source>
</evidence>
<feature type="region of interest" description="Disordered" evidence="1">
    <location>
        <begin position="147"/>
        <end position="185"/>
    </location>
</feature>
<dbReference type="EMBL" id="NKXS01001353">
    <property type="protein sequence ID" value="PIN19031.1"/>
    <property type="molecule type" value="Genomic_DNA"/>
</dbReference>
<dbReference type="Proteomes" id="UP000231279">
    <property type="component" value="Unassembled WGS sequence"/>
</dbReference>
<feature type="compositionally biased region" description="Basic and acidic residues" evidence="1">
    <location>
        <begin position="147"/>
        <end position="165"/>
    </location>
</feature>
<feature type="domain" description="Mei2-like C-terminal RNA recognition motif" evidence="2">
    <location>
        <begin position="190"/>
        <end position="295"/>
    </location>
</feature>
<dbReference type="AlphaFoldDB" id="A0A2G9HNE2"/>
<dbReference type="Gene3D" id="3.30.70.330">
    <property type="match status" value="1"/>
</dbReference>
<dbReference type="InterPro" id="IPR012677">
    <property type="entry name" value="Nucleotide-bd_a/b_plait_sf"/>
</dbReference>
<evidence type="ECO:0000313" key="4">
    <source>
        <dbReference type="Proteomes" id="UP000231279"/>
    </source>
</evidence>
<reference evidence="4" key="1">
    <citation type="journal article" date="2018" name="Gigascience">
        <title>Genome assembly of the Pink Ipe (Handroanthus impetiginosus, Bignoniaceae), a highly valued, ecologically keystone Neotropical timber forest tree.</title>
        <authorList>
            <person name="Silva-Junior O.B."/>
            <person name="Grattapaglia D."/>
            <person name="Novaes E."/>
            <person name="Collevatti R.G."/>
        </authorList>
    </citation>
    <scope>NUCLEOTIDE SEQUENCE [LARGE SCALE GENOMIC DNA]</scope>
    <source>
        <strain evidence="4">cv. UFG-1</strain>
    </source>
</reference>